<comment type="caution">
    <text evidence="2">The sequence shown here is derived from an EMBL/GenBank/DDBJ whole genome shotgun (WGS) entry which is preliminary data.</text>
</comment>
<proteinExistence type="predicted"/>
<dbReference type="AlphaFoldDB" id="A0AAV7TQK2"/>
<feature type="region of interest" description="Disordered" evidence="1">
    <location>
        <begin position="106"/>
        <end position="173"/>
    </location>
</feature>
<dbReference type="Proteomes" id="UP001066276">
    <property type="component" value="Chromosome 3_2"/>
</dbReference>
<accession>A0AAV7TQK2</accession>
<keyword evidence="3" id="KW-1185">Reference proteome</keyword>
<organism evidence="2 3">
    <name type="scientific">Pleurodeles waltl</name>
    <name type="common">Iberian ribbed newt</name>
    <dbReference type="NCBI Taxonomy" id="8319"/>
    <lineage>
        <taxon>Eukaryota</taxon>
        <taxon>Metazoa</taxon>
        <taxon>Chordata</taxon>
        <taxon>Craniata</taxon>
        <taxon>Vertebrata</taxon>
        <taxon>Euteleostomi</taxon>
        <taxon>Amphibia</taxon>
        <taxon>Batrachia</taxon>
        <taxon>Caudata</taxon>
        <taxon>Salamandroidea</taxon>
        <taxon>Salamandridae</taxon>
        <taxon>Pleurodelinae</taxon>
        <taxon>Pleurodeles</taxon>
    </lineage>
</organism>
<evidence type="ECO:0000313" key="2">
    <source>
        <dbReference type="EMBL" id="KAJ1178499.1"/>
    </source>
</evidence>
<protein>
    <submittedName>
        <fullName evidence="2">Uncharacterized protein</fullName>
    </submittedName>
</protein>
<feature type="compositionally biased region" description="Basic and acidic residues" evidence="1">
    <location>
        <begin position="149"/>
        <end position="173"/>
    </location>
</feature>
<gene>
    <name evidence="2" type="ORF">NDU88_003745</name>
</gene>
<evidence type="ECO:0000256" key="1">
    <source>
        <dbReference type="SAM" id="MobiDB-lite"/>
    </source>
</evidence>
<sequence>MADDKVGQAMKLLKEAGWLDLLVAGVLRKALLTKCAAAGVAAAVLACLPLHPVSRTRDQISPEAHSRAQRVASSGWGMSRGLRPAARSSSKASYILEHRVQVRERGATLPQAPLSQTDKVDGRGGGLRLTNPEPGVVRGSTVRLTTHPRGREGEARGDRLDQRGTREDGSDVA</sequence>
<name>A0AAV7TQK2_PLEWA</name>
<reference evidence="2" key="1">
    <citation type="journal article" date="2022" name="bioRxiv">
        <title>Sequencing and chromosome-scale assembly of the giantPleurodeles waltlgenome.</title>
        <authorList>
            <person name="Brown T."/>
            <person name="Elewa A."/>
            <person name="Iarovenko S."/>
            <person name="Subramanian E."/>
            <person name="Araus A.J."/>
            <person name="Petzold A."/>
            <person name="Susuki M."/>
            <person name="Suzuki K.-i.T."/>
            <person name="Hayashi T."/>
            <person name="Toyoda A."/>
            <person name="Oliveira C."/>
            <person name="Osipova E."/>
            <person name="Leigh N.D."/>
            <person name="Simon A."/>
            <person name="Yun M.H."/>
        </authorList>
    </citation>
    <scope>NUCLEOTIDE SEQUENCE</scope>
    <source>
        <strain evidence="2">20211129_DDA</strain>
        <tissue evidence="2">Liver</tissue>
    </source>
</reference>
<dbReference type="EMBL" id="JANPWB010000006">
    <property type="protein sequence ID" value="KAJ1178499.1"/>
    <property type="molecule type" value="Genomic_DNA"/>
</dbReference>
<evidence type="ECO:0000313" key="3">
    <source>
        <dbReference type="Proteomes" id="UP001066276"/>
    </source>
</evidence>